<dbReference type="SUPFAM" id="SSF52540">
    <property type="entry name" value="P-loop containing nucleoside triphosphate hydrolases"/>
    <property type="match status" value="2"/>
</dbReference>
<dbReference type="GO" id="GO:0005743">
    <property type="term" value="C:mitochondrial inner membrane"/>
    <property type="evidence" value="ECO:0007669"/>
    <property type="project" value="UniProtKB-SubCell"/>
</dbReference>
<keyword evidence="14" id="KW-0694">RNA-binding</keyword>
<dbReference type="GO" id="GO:0006397">
    <property type="term" value="P:mRNA processing"/>
    <property type="evidence" value="ECO:0007669"/>
    <property type="project" value="UniProtKB-UniRule"/>
</dbReference>
<dbReference type="InterPro" id="IPR001806">
    <property type="entry name" value="Small_GTPase"/>
</dbReference>
<comment type="similarity">
    <text evidence="3 14">Belongs to the YME2 family.</text>
</comment>
<evidence type="ECO:0000256" key="3">
    <source>
        <dbReference type="ARBA" id="ARBA00010320"/>
    </source>
</evidence>
<keyword evidence="5" id="KW-0812">Transmembrane</keyword>
<dbReference type="PRINTS" id="PR00449">
    <property type="entry name" value="RASTRNSFRMNG"/>
</dbReference>
<dbReference type="PANTHER" id="PTHR32198">
    <property type="entry name" value="MITOCHONDRIAL ESCAPE PROTEIN 2"/>
    <property type="match status" value="1"/>
</dbReference>
<evidence type="ECO:0000256" key="12">
    <source>
        <dbReference type="ARBA" id="ARBA00023288"/>
    </source>
</evidence>
<evidence type="ECO:0000256" key="6">
    <source>
        <dbReference type="ARBA" id="ARBA00022741"/>
    </source>
</evidence>
<keyword evidence="12" id="KW-0449">Lipoprotein</keyword>
<dbReference type="Pfam" id="PF10443">
    <property type="entry name" value="RNA12"/>
    <property type="match status" value="1"/>
</dbReference>
<dbReference type="InterPro" id="IPR057289">
    <property type="entry name" value="Rab1/Ypt1"/>
</dbReference>
<comment type="subcellular location">
    <subcellularLocation>
        <location evidence="1 14">Mitochondrion inner membrane</location>
        <topology evidence="1 14">Single-pass membrane protein</topology>
    </subcellularLocation>
</comment>
<evidence type="ECO:0000256" key="5">
    <source>
        <dbReference type="ARBA" id="ARBA00022692"/>
    </source>
</evidence>
<dbReference type="PROSITE" id="PS51421">
    <property type="entry name" value="RAS"/>
    <property type="match status" value="1"/>
</dbReference>
<organism evidence="16 17">
    <name type="scientific">Elsinoe australis</name>
    <dbReference type="NCBI Taxonomy" id="40998"/>
    <lineage>
        <taxon>Eukaryota</taxon>
        <taxon>Fungi</taxon>
        <taxon>Dikarya</taxon>
        <taxon>Ascomycota</taxon>
        <taxon>Pezizomycotina</taxon>
        <taxon>Dothideomycetes</taxon>
        <taxon>Dothideomycetidae</taxon>
        <taxon>Myriangiales</taxon>
        <taxon>Elsinoaceae</taxon>
        <taxon>Elsinoe</taxon>
    </lineage>
</organism>
<evidence type="ECO:0000259" key="15">
    <source>
        <dbReference type="Pfam" id="PF10443"/>
    </source>
</evidence>
<accession>A0A2P7ZAN1</accession>
<dbReference type="PROSITE" id="PS51420">
    <property type="entry name" value="RHO"/>
    <property type="match status" value="1"/>
</dbReference>
<evidence type="ECO:0000256" key="13">
    <source>
        <dbReference type="ARBA" id="ARBA00025276"/>
    </source>
</evidence>
<evidence type="ECO:0000313" key="17">
    <source>
        <dbReference type="Proteomes" id="UP000243723"/>
    </source>
</evidence>
<dbReference type="EMBL" id="NHZQ01000251">
    <property type="protein sequence ID" value="PSK45264.1"/>
    <property type="molecule type" value="Genomic_DNA"/>
</dbReference>
<dbReference type="FunFam" id="3.40.50.300:FF:001447">
    <property type="entry name" value="Ras-related protein Rab-1B"/>
    <property type="match status" value="1"/>
</dbReference>
<keyword evidence="6" id="KW-0547">Nucleotide-binding</keyword>
<gene>
    <name evidence="16" type="ORF">B9Z65_2404</name>
</gene>
<dbReference type="CDD" id="cd12433">
    <property type="entry name" value="RRM_Yme2p_like"/>
    <property type="match status" value="1"/>
</dbReference>
<keyword evidence="8" id="KW-1133">Transmembrane helix</keyword>
<dbReference type="GO" id="GO:0003723">
    <property type="term" value="F:RNA binding"/>
    <property type="evidence" value="ECO:0007669"/>
    <property type="project" value="UniProtKB-UniRule"/>
</dbReference>
<evidence type="ECO:0000313" key="16">
    <source>
        <dbReference type="EMBL" id="PSK45264.1"/>
    </source>
</evidence>
<proteinExistence type="inferred from homology"/>
<evidence type="ECO:0000256" key="11">
    <source>
        <dbReference type="ARBA" id="ARBA00023136"/>
    </source>
</evidence>
<dbReference type="GO" id="GO:0003924">
    <property type="term" value="F:GTPase activity"/>
    <property type="evidence" value="ECO:0007669"/>
    <property type="project" value="InterPro"/>
</dbReference>
<evidence type="ECO:0000256" key="1">
    <source>
        <dbReference type="ARBA" id="ARBA00004434"/>
    </source>
</evidence>
<keyword evidence="9 14" id="KW-0496">Mitochondrion</keyword>
<sequence>MAEAKQGLATETEKAPAEIIEVLPRMKEGGAFVKFSHTGSVTPSRVHEMVSKTLRDKGVRRPFLSIHGVSAGLVMGKPWVEDLHRLPSQRVKVEFCPVSPGEPAAELSQEDLYSFFRPYGKLADIISQPQDSKIVPRFAYLDYALTREAVMAKNCLHGFVVDESRGGGKAGTLLRLSYEKKQRTRWIWDWISGHTRIVIPIVAALIATITVTIFDPIRTFSIKTHITRSLHLENYRIFRWLRSRTEDFVNTFKSRMGMSEAAGLQAIWEDRKESIEQIQTWLMETADTFIVVQGPRGSGKRELVVDQALQGKKHKLIIDCKPIKEARGDSATINAAANEVGYRPVFSWMNSISGLIDLAAQGTAGIKTGFSETVENQLGKIWANTSAALKQIALEGRKKDDRDSKMTDDEYLEAHPERRPVVVIDNFLHKSQEGEIIYDKIGEWAASLVTSNIAHVVFLTHDVSFSKSLAKALPDRVFRTIPLSDCSEEAAKRYVVNHLEYEMGDADAGIKKLSASQQRRDLTELDEVLPVLGGRLTDLEFLARRIKTGETPRKAAKEIVEQAASEIQKLFLSTGSDEKRAWTPQQAWLLIKQLSKNEDLRYNETLLSDVFKSGGDAALTALEQAEFISIQSHGGRPYSIKPGRPVYSSAFRRLTEDTVLSSKQEMALLSESIKAETQTLEKCEQELHFLGELPKQPAELNGRVQWLLDKIYASQIKIEGYEKQQAELKKVLLSEFDYLFKLLLIGESGVGKSCLLLQFADQTYTDSYISTIGVDFKIRTIEVDGKRIKLQIWDTAGQERFRTITSSYYRGAHGICIVADVTDANSFDNVKVWNGEVERYASEGVQKLMLGNKCDLADKRVVDYEQGSEEARKHGMQYLETSAKNATNVEQAFVTMAKLIRDHIASQPTMASDKATLDVGRGRAVNQKQDGIFGMSTPSCCQQ</sequence>
<evidence type="ECO:0000256" key="2">
    <source>
        <dbReference type="ARBA" id="ARBA00006270"/>
    </source>
</evidence>
<dbReference type="Pfam" id="PF00071">
    <property type="entry name" value="Ras"/>
    <property type="match status" value="1"/>
</dbReference>
<evidence type="ECO:0000256" key="8">
    <source>
        <dbReference type="ARBA" id="ARBA00022989"/>
    </source>
</evidence>
<keyword evidence="14" id="KW-0507">mRNA processing</keyword>
<dbReference type="PROSITE" id="PS51419">
    <property type="entry name" value="RAB"/>
    <property type="match status" value="1"/>
</dbReference>
<dbReference type="InterPro" id="IPR034260">
    <property type="entry name" value="Yme2_RRM"/>
</dbReference>
<evidence type="ECO:0000256" key="9">
    <source>
        <dbReference type="ARBA" id="ARBA00023128"/>
    </source>
</evidence>
<reference evidence="16 17" key="1">
    <citation type="submission" date="2017-05" db="EMBL/GenBank/DDBJ databases">
        <title>Draft genome sequence of Elsinoe australis.</title>
        <authorList>
            <person name="Cheng Q."/>
        </authorList>
    </citation>
    <scope>NUCLEOTIDE SEQUENCE [LARGE SCALE GENOMIC DNA]</scope>
    <source>
        <strain evidence="16 17">NL1</strain>
    </source>
</reference>
<dbReference type="SMART" id="SM00175">
    <property type="entry name" value="RAB"/>
    <property type="match status" value="1"/>
</dbReference>
<evidence type="ECO:0000256" key="4">
    <source>
        <dbReference type="ARBA" id="ARBA00020222"/>
    </source>
</evidence>
<dbReference type="OrthoDB" id="10267654at2759"/>
<keyword evidence="11" id="KW-0472">Membrane</keyword>
<evidence type="ECO:0000256" key="7">
    <source>
        <dbReference type="ARBA" id="ARBA00022792"/>
    </source>
</evidence>
<keyword evidence="17" id="KW-1185">Reference proteome</keyword>
<comment type="similarity">
    <text evidence="2">Belongs to the small GTPase superfamily. Rab family.</text>
</comment>
<protein>
    <recommendedName>
        <fullName evidence="4 14">Mitochondrial escape protein 2</fullName>
    </recommendedName>
</protein>
<dbReference type="AlphaFoldDB" id="A0A2P7ZAN1"/>
<dbReference type="SMART" id="SM00176">
    <property type="entry name" value="RAN"/>
    <property type="match status" value="1"/>
</dbReference>
<dbReference type="SUPFAM" id="SSF54928">
    <property type="entry name" value="RNA-binding domain, RBD"/>
    <property type="match status" value="1"/>
</dbReference>
<dbReference type="InterPro" id="IPR027417">
    <property type="entry name" value="P-loop_NTPase"/>
</dbReference>
<dbReference type="PANTHER" id="PTHR32198:SF2">
    <property type="entry name" value="MITOCHONDRIAL ESCAPE PROTEIN 2"/>
    <property type="match status" value="1"/>
</dbReference>
<dbReference type="Gene3D" id="3.40.50.300">
    <property type="entry name" value="P-loop containing nucleotide triphosphate hydrolases"/>
    <property type="match status" value="1"/>
</dbReference>
<dbReference type="InterPro" id="IPR039627">
    <property type="entry name" value="Yme2_C"/>
</dbReference>
<dbReference type="InterPro" id="IPR005225">
    <property type="entry name" value="Small_GTP-bd"/>
</dbReference>
<keyword evidence="7 14" id="KW-0999">Mitochondrion inner membrane</keyword>
<evidence type="ECO:0000256" key="10">
    <source>
        <dbReference type="ARBA" id="ARBA00023134"/>
    </source>
</evidence>
<dbReference type="STRING" id="40998.A0A2P7ZAN1"/>
<comment type="function">
    <text evidence="13 14">Plays a role in maintaining the mitochondrial genome and in controlling the mtDNA escape. Involved in the regulation of mtDNA nucleotide structure and number. May have a dispensable role in early maturation of pre-rRNA.</text>
</comment>
<dbReference type="InterPro" id="IPR018850">
    <property type="entry name" value="Mt_escape_2_C"/>
</dbReference>
<comment type="caution">
    <text evidence="16">The sequence shown here is derived from an EMBL/GenBank/DDBJ whole genome shotgun (WGS) entry which is preliminary data.</text>
</comment>
<dbReference type="SMART" id="SM00173">
    <property type="entry name" value="RAS"/>
    <property type="match status" value="1"/>
</dbReference>
<name>A0A2P7ZAN1_9PEZI</name>
<dbReference type="SMART" id="SM00174">
    <property type="entry name" value="RHO"/>
    <property type="match status" value="1"/>
</dbReference>
<dbReference type="Proteomes" id="UP000243723">
    <property type="component" value="Unassembled WGS sequence"/>
</dbReference>
<dbReference type="CDD" id="cd01869">
    <property type="entry name" value="Rab1_Ypt1"/>
    <property type="match status" value="1"/>
</dbReference>
<dbReference type="GO" id="GO:0005525">
    <property type="term" value="F:GTP binding"/>
    <property type="evidence" value="ECO:0007669"/>
    <property type="project" value="UniProtKB-KW"/>
</dbReference>
<dbReference type="InterPro" id="IPR035979">
    <property type="entry name" value="RBD_domain_sf"/>
</dbReference>
<evidence type="ECO:0000256" key="14">
    <source>
        <dbReference type="RuleBase" id="RU367108"/>
    </source>
</evidence>
<keyword evidence="10" id="KW-0342">GTP-binding</keyword>
<feature type="domain" description="Mitochondrial escape protein 2 C-terminal" evidence="15">
    <location>
        <begin position="271"/>
        <end position="693"/>
    </location>
</feature>
<dbReference type="NCBIfam" id="TIGR00231">
    <property type="entry name" value="small_GTP"/>
    <property type="match status" value="1"/>
</dbReference>